<organism evidence="2 3">
    <name type="scientific">Anaerostipes hadrus</name>
    <dbReference type="NCBI Taxonomy" id="649756"/>
    <lineage>
        <taxon>Bacteria</taxon>
        <taxon>Bacillati</taxon>
        <taxon>Bacillota</taxon>
        <taxon>Clostridia</taxon>
        <taxon>Lachnospirales</taxon>
        <taxon>Lachnospiraceae</taxon>
        <taxon>Anaerostipes</taxon>
    </lineage>
</organism>
<reference evidence="2 3" key="1">
    <citation type="submission" date="2015-09" db="EMBL/GenBank/DDBJ databases">
        <authorList>
            <consortium name="Pathogen Informatics"/>
        </authorList>
    </citation>
    <scope>NUCLEOTIDE SEQUENCE [LARGE SCALE GENOMIC DNA]</scope>
    <source>
        <strain evidence="2 3">2789STDY5834908</strain>
    </source>
</reference>
<dbReference type="RefSeq" id="WP_055160166.1">
    <property type="nucleotide sequence ID" value="NZ_CZAU01000015.1"/>
</dbReference>
<dbReference type="AlphaFoldDB" id="A0A174PET7"/>
<proteinExistence type="predicted"/>
<dbReference type="OrthoDB" id="1321863at2"/>
<accession>A0A174PET7</accession>
<evidence type="ECO:0000313" key="2">
    <source>
        <dbReference type="EMBL" id="CUP57168.1"/>
    </source>
</evidence>
<feature type="domain" description="DUF1828" evidence="1">
    <location>
        <begin position="117"/>
        <end position="204"/>
    </location>
</feature>
<dbReference type="Proteomes" id="UP000095564">
    <property type="component" value="Unassembled WGS sequence"/>
</dbReference>
<sequence>MSYKEKVQKLMKYCRSRNCQCQEYVKYGKDGKRHHVPQCPIQKHLNTHYSCNCVLDYTSEDTLDQYLRIIENADLQKLTDIPYKIKKEYIEALQDSVSIKEIQRENDGQIFYELTLPYLDRQNDFLQIYLRKDDNDQWILYDDGYIIEDLKHSLLEFDPERVLAETSCMNHGIVATNKGNILYTKCPECDLVYTIHRFGKFLMAFDTIAYVKNLEFQLK</sequence>
<dbReference type="EMBL" id="CZAU01000015">
    <property type="protein sequence ID" value="CUP57168.1"/>
    <property type="molecule type" value="Genomic_DNA"/>
</dbReference>
<evidence type="ECO:0000313" key="3">
    <source>
        <dbReference type="Proteomes" id="UP000095564"/>
    </source>
</evidence>
<dbReference type="InterPro" id="IPR014960">
    <property type="entry name" value="DUF1828"/>
</dbReference>
<evidence type="ECO:0000259" key="1">
    <source>
        <dbReference type="Pfam" id="PF08861"/>
    </source>
</evidence>
<dbReference type="Pfam" id="PF08861">
    <property type="entry name" value="DUF1828"/>
    <property type="match status" value="1"/>
</dbReference>
<gene>
    <name evidence="2" type="ORF">ERS852520_01663</name>
</gene>
<protein>
    <submittedName>
        <fullName evidence="2">Domain of uncharacterized function DUF1828</fullName>
    </submittedName>
</protein>
<name>A0A174PET7_ANAHA</name>